<dbReference type="OrthoDB" id="244029at2759"/>
<proteinExistence type="predicted"/>
<gene>
    <name evidence="1" type="ORF">ABL78_3081</name>
</gene>
<organism evidence="1 2">
    <name type="scientific">Leptomonas seymouri</name>
    <dbReference type="NCBI Taxonomy" id="5684"/>
    <lineage>
        <taxon>Eukaryota</taxon>
        <taxon>Discoba</taxon>
        <taxon>Euglenozoa</taxon>
        <taxon>Kinetoplastea</taxon>
        <taxon>Metakinetoplastina</taxon>
        <taxon>Trypanosomatida</taxon>
        <taxon>Trypanosomatidae</taxon>
        <taxon>Leishmaniinae</taxon>
        <taxon>Leptomonas</taxon>
    </lineage>
</organism>
<dbReference type="VEuPathDB" id="TriTrypDB:Lsey_0072_0310"/>
<comment type="caution">
    <text evidence="1">The sequence shown here is derived from an EMBL/GenBank/DDBJ whole genome shotgun (WGS) entry which is preliminary data.</text>
</comment>
<name>A0A0N1PDU2_LEPSE</name>
<dbReference type="Proteomes" id="UP000038009">
    <property type="component" value="Unassembled WGS sequence"/>
</dbReference>
<accession>A0A0N1PDU2</accession>
<evidence type="ECO:0000313" key="2">
    <source>
        <dbReference type="Proteomes" id="UP000038009"/>
    </source>
</evidence>
<dbReference type="EMBL" id="LJSK01000072">
    <property type="protein sequence ID" value="KPI87854.1"/>
    <property type="molecule type" value="Genomic_DNA"/>
</dbReference>
<reference evidence="1 2" key="1">
    <citation type="journal article" date="2015" name="PLoS Pathog.">
        <title>Leptomonas seymouri: Adaptations to the Dixenous Life Cycle Analyzed by Genome Sequencing, Transcriptome Profiling and Co-infection with Leishmania donovani.</title>
        <authorList>
            <person name="Kraeva N."/>
            <person name="Butenko A."/>
            <person name="Hlavacova J."/>
            <person name="Kostygov A."/>
            <person name="Myskova J."/>
            <person name="Grybchuk D."/>
            <person name="Lestinova T."/>
            <person name="Votypka J."/>
            <person name="Volf P."/>
            <person name="Opperdoes F."/>
            <person name="Flegontov P."/>
            <person name="Lukes J."/>
            <person name="Yurchenko V."/>
        </authorList>
    </citation>
    <scope>NUCLEOTIDE SEQUENCE [LARGE SCALE GENOMIC DNA]</scope>
    <source>
        <strain evidence="1 2">ATCC 30220</strain>
    </source>
</reference>
<keyword evidence="2" id="KW-1185">Reference proteome</keyword>
<evidence type="ECO:0000313" key="1">
    <source>
        <dbReference type="EMBL" id="KPI87854.1"/>
    </source>
</evidence>
<dbReference type="OMA" id="RVRCAEQ"/>
<protein>
    <recommendedName>
        <fullName evidence="3">Band 7 domain-containing protein</fullName>
    </recommendedName>
</protein>
<dbReference type="AlphaFoldDB" id="A0A0N1PDU2"/>
<evidence type="ECO:0008006" key="3">
    <source>
        <dbReference type="Google" id="ProtNLM"/>
    </source>
</evidence>
<sequence length="229" mass="24786">MSSAASASPSKEKTGVLLPLAVAAAGALCLWKVIQTCSVPVHPRCVSVVYDTRRKSVLCTSADCEMRHDTLPRVSHFSPVLYLTSAFMYCSRTRLLVPPSSFFGVFTLPRGVFTEPGESVNCTVEGVAVCDGSINMMVTVVYTIPFDQMERYLAAVGPVPPNEAIGKTVAHVARLRCAELSAGVLLSKHRRDGVFMEPFKAQLKSKLMSEATVLVSDVMVERVVLLESS</sequence>